<feature type="region of interest" description="Disordered" evidence="5">
    <location>
        <begin position="299"/>
        <end position="354"/>
    </location>
</feature>
<feature type="compositionally biased region" description="Polar residues" evidence="5">
    <location>
        <begin position="345"/>
        <end position="354"/>
    </location>
</feature>
<dbReference type="InterPro" id="IPR009057">
    <property type="entry name" value="Homeodomain-like_sf"/>
</dbReference>
<keyword evidence="2" id="KW-0238">DNA-binding</keyword>
<dbReference type="Pfam" id="PF05920">
    <property type="entry name" value="Homeobox_KN"/>
    <property type="match status" value="1"/>
</dbReference>
<evidence type="ECO:0000256" key="4">
    <source>
        <dbReference type="ARBA" id="ARBA00023242"/>
    </source>
</evidence>
<dbReference type="InterPro" id="IPR024441">
    <property type="entry name" value="Homeodomain1_C"/>
</dbReference>
<dbReference type="Gene3D" id="1.10.10.60">
    <property type="entry name" value="Homeodomain-like"/>
    <property type="match status" value="1"/>
</dbReference>
<sequence length="510" mass="55679">MALPSLLQRFLDIEAEFLDAPSLDKLSPFFQKWVRLQADFQSASNPDPATVDAAQRVASEISIFSGSLLSFHAEADAQVNKLLKLNLDVDSDEPVAQIPSPPSSPGTSSDSSPAAKRADSTSCIEPAYKWLLNHLRNPYPKKENKEKIADLSGCSVERVSEWFIDVRRRIGWTRLLREEFGGKRADMVEVAARYFHPGSTEPLPLDIQARFLEVETLARDIYGHGFIPSALSNKTSAAVKDLTPELQEKARQERLEMARAANSYPSPAPSGLSSPISDPGASTSLTVLKRAAADAFDDDESVRKIDEGSSISPPVSATSSAAPSTRKRRLSESDASGPSKRPRRNVSNPIPATISLSGTPELLADWFSDNYTGDMDLFDPGSLVDITFFDPADYFPENDEALAATQSITQRTTVQAPTEPDMLAFGLTPEIQQLLDPSSSANPDVMFASYAPFDTGPTIYEPEPFMEPFFGSYNYEYNCITPESAAESLGLPLHALNPSFPDESTPFIVL</sequence>
<evidence type="ECO:0000259" key="6">
    <source>
        <dbReference type="Pfam" id="PF05920"/>
    </source>
</evidence>
<feature type="domain" description="KN homeodomain" evidence="6">
    <location>
        <begin position="130"/>
        <end position="169"/>
    </location>
</feature>
<accession>A0AAD6YPI8</accession>
<reference evidence="8" key="1">
    <citation type="submission" date="2023-03" db="EMBL/GenBank/DDBJ databases">
        <title>Massive genome expansion in bonnet fungi (Mycena s.s.) driven by repeated elements and novel gene families across ecological guilds.</title>
        <authorList>
            <consortium name="Lawrence Berkeley National Laboratory"/>
            <person name="Harder C.B."/>
            <person name="Miyauchi S."/>
            <person name="Viragh M."/>
            <person name="Kuo A."/>
            <person name="Thoen E."/>
            <person name="Andreopoulos B."/>
            <person name="Lu D."/>
            <person name="Skrede I."/>
            <person name="Drula E."/>
            <person name="Henrissat B."/>
            <person name="Morin E."/>
            <person name="Kohler A."/>
            <person name="Barry K."/>
            <person name="LaButti K."/>
            <person name="Morin E."/>
            <person name="Salamov A."/>
            <person name="Lipzen A."/>
            <person name="Mereny Z."/>
            <person name="Hegedus B."/>
            <person name="Baldrian P."/>
            <person name="Stursova M."/>
            <person name="Weitz H."/>
            <person name="Taylor A."/>
            <person name="Grigoriev I.V."/>
            <person name="Nagy L.G."/>
            <person name="Martin F."/>
            <person name="Kauserud H."/>
        </authorList>
    </citation>
    <scope>NUCLEOTIDE SEQUENCE</scope>
    <source>
        <strain evidence="8">9144</strain>
    </source>
</reference>
<feature type="domain" description="Mating-type protein C-terminal" evidence="7">
    <location>
        <begin position="207"/>
        <end position="276"/>
    </location>
</feature>
<dbReference type="InterPro" id="IPR008422">
    <property type="entry name" value="KN_HD"/>
</dbReference>
<keyword evidence="9" id="KW-1185">Reference proteome</keyword>
<evidence type="ECO:0000256" key="2">
    <source>
        <dbReference type="ARBA" id="ARBA00023125"/>
    </source>
</evidence>
<evidence type="ECO:0000256" key="5">
    <source>
        <dbReference type="SAM" id="MobiDB-lite"/>
    </source>
</evidence>
<gene>
    <name evidence="8" type="ORF">GGX14DRAFT_556129</name>
</gene>
<evidence type="ECO:0000313" key="9">
    <source>
        <dbReference type="Proteomes" id="UP001219525"/>
    </source>
</evidence>
<evidence type="ECO:0000313" key="8">
    <source>
        <dbReference type="EMBL" id="KAJ7225326.1"/>
    </source>
</evidence>
<comment type="caution">
    <text evidence="8">The sequence shown here is derived from an EMBL/GenBank/DDBJ whole genome shotgun (WGS) entry which is preliminary data.</text>
</comment>
<protein>
    <submittedName>
        <fullName evidence="8">Uncharacterized protein</fullName>
    </submittedName>
</protein>
<evidence type="ECO:0000256" key="1">
    <source>
        <dbReference type="ARBA" id="ARBA00005800"/>
    </source>
</evidence>
<dbReference type="GO" id="GO:0003677">
    <property type="term" value="F:DNA binding"/>
    <property type="evidence" value="ECO:0007669"/>
    <property type="project" value="UniProtKB-KW"/>
</dbReference>
<evidence type="ECO:0000259" key="7">
    <source>
        <dbReference type="Pfam" id="PF12737"/>
    </source>
</evidence>
<dbReference type="Proteomes" id="UP001219525">
    <property type="component" value="Unassembled WGS sequence"/>
</dbReference>
<comment type="similarity">
    <text evidence="1">Belongs to the TALE/M-ATYP homeobox family.</text>
</comment>
<evidence type="ECO:0000256" key="3">
    <source>
        <dbReference type="ARBA" id="ARBA00023155"/>
    </source>
</evidence>
<feature type="region of interest" description="Disordered" evidence="5">
    <location>
        <begin position="93"/>
        <end position="120"/>
    </location>
</feature>
<proteinExistence type="inferred from homology"/>
<dbReference type="CDD" id="cd00086">
    <property type="entry name" value="homeodomain"/>
    <property type="match status" value="1"/>
</dbReference>
<keyword evidence="4" id="KW-0539">Nucleus</keyword>
<dbReference type="SUPFAM" id="SSF46689">
    <property type="entry name" value="Homeodomain-like"/>
    <property type="match status" value="1"/>
</dbReference>
<dbReference type="GO" id="GO:0006355">
    <property type="term" value="P:regulation of DNA-templated transcription"/>
    <property type="evidence" value="ECO:0007669"/>
    <property type="project" value="InterPro"/>
</dbReference>
<keyword evidence="3" id="KW-0371">Homeobox</keyword>
<feature type="compositionally biased region" description="Low complexity" evidence="5">
    <location>
        <begin position="309"/>
        <end position="324"/>
    </location>
</feature>
<dbReference type="Pfam" id="PF12737">
    <property type="entry name" value="Mating_C"/>
    <property type="match status" value="1"/>
</dbReference>
<name>A0AAD6YPI8_9AGAR</name>
<dbReference type="AlphaFoldDB" id="A0AAD6YPI8"/>
<organism evidence="8 9">
    <name type="scientific">Mycena pura</name>
    <dbReference type="NCBI Taxonomy" id="153505"/>
    <lineage>
        <taxon>Eukaryota</taxon>
        <taxon>Fungi</taxon>
        <taxon>Dikarya</taxon>
        <taxon>Basidiomycota</taxon>
        <taxon>Agaricomycotina</taxon>
        <taxon>Agaricomycetes</taxon>
        <taxon>Agaricomycetidae</taxon>
        <taxon>Agaricales</taxon>
        <taxon>Marasmiineae</taxon>
        <taxon>Mycenaceae</taxon>
        <taxon>Mycena</taxon>
    </lineage>
</organism>
<dbReference type="EMBL" id="JARJCW010000004">
    <property type="protein sequence ID" value="KAJ7225326.1"/>
    <property type="molecule type" value="Genomic_DNA"/>
</dbReference>
<dbReference type="InterPro" id="IPR001356">
    <property type="entry name" value="HD"/>
</dbReference>